<evidence type="ECO:0000313" key="3">
    <source>
        <dbReference type="Proteomes" id="UP000240760"/>
    </source>
</evidence>
<dbReference type="Proteomes" id="UP000240760">
    <property type="component" value="Unassembled WGS sequence"/>
</dbReference>
<dbReference type="EMBL" id="KZ679126">
    <property type="protein sequence ID" value="PTB81635.1"/>
    <property type="molecule type" value="Genomic_DNA"/>
</dbReference>
<evidence type="ECO:0008006" key="4">
    <source>
        <dbReference type="Google" id="ProtNLM"/>
    </source>
</evidence>
<dbReference type="Gene3D" id="3.30.70.330">
    <property type="match status" value="1"/>
</dbReference>
<gene>
    <name evidence="2" type="ORF">M440DRAFT_1388011</name>
</gene>
<proteinExistence type="predicted"/>
<dbReference type="InterPro" id="IPR035979">
    <property type="entry name" value="RBD_domain_sf"/>
</dbReference>
<evidence type="ECO:0000313" key="2">
    <source>
        <dbReference type="EMBL" id="PTB81635.1"/>
    </source>
</evidence>
<dbReference type="STRING" id="983965.A0A2T4CJ99"/>
<name>A0A2T4CJ99_TRILO</name>
<sequence>MSNRHVFPTSLIDVQPGNETGDYHITFCNLALNTTWQEMKDWFSASCDVDFIEVFPSNCSGWMRVKGRDNFERALEHLRNELFRDQVLHFDSRNETQAIKIRYKENSPRPKHARRKRSNRGNPGQKQPCGYPVPQNCHAQSPLPDEYAWLIQSDHVHAAEAAKRRAYEEYLAFASFVYNTRLHNTLSMQYPVSAFPYCQPEHYGGLSLDSYGNYCSPYLFGGSPAVYTTQVGCSGSVVSTGSSDMPDAPENWLGYGDW</sequence>
<evidence type="ECO:0000256" key="1">
    <source>
        <dbReference type="SAM" id="MobiDB-lite"/>
    </source>
</evidence>
<dbReference type="InterPro" id="IPR012677">
    <property type="entry name" value="Nucleotide-bd_a/b_plait_sf"/>
</dbReference>
<organism evidence="2 3">
    <name type="scientific">Trichoderma longibrachiatum ATCC 18648</name>
    <dbReference type="NCBI Taxonomy" id="983965"/>
    <lineage>
        <taxon>Eukaryota</taxon>
        <taxon>Fungi</taxon>
        <taxon>Dikarya</taxon>
        <taxon>Ascomycota</taxon>
        <taxon>Pezizomycotina</taxon>
        <taxon>Sordariomycetes</taxon>
        <taxon>Hypocreomycetidae</taxon>
        <taxon>Hypocreales</taxon>
        <taxon>Hypocreaceae</taxon>
        <taxon>Trichoderma</taxon>
    </lineage>
</organism>
<dbReference type="OrthoDB" id="610462at2759"/>
<accession>A0A2T4CJ99</accession>
<protein>
    <recommendedName>
        <fullName evidence="4">RRM domain-containing protein</fullName>
    </recommendedName>
</protein>
<dbReference type="AlphaFoldDB" id="A0A2T4CJ99"/>
<feature type="compositionally biased region" description="Basic residues" evidence="1">
    <location>
        <begin position="109"/>
        <end position="119"/>
    </location>
</feature>
<dbReference type="SUPFAM" id="SSF54928">
    <property type="entry name" value="RNA-binding domain, RBD"/>
    <property type="match status" value="1"/>
</dbReference>
<feature type="region of interest" description="Disordered" evidence="1">
    <location>
        <begin position="103"/>
        <end position="135"/>
    </location>
</feature>
<reference evidence="2 3" key="1">
    <citation type="submission" date="2016-07" db="EMBL/GenBank/DDBJ databases">
        <title>Multiple horizontal gene transfer events from other fungi enriched the ability of initially mycotrophic Trichoderma (Ascomycota) to feed on dead plant biomass.</title>
        <authorList>
            <consortium name="DOE Joint Genome Institute"/>
            <person name="Aerts A."/>
            <person name="Atanasova L."/>
            <person name="Chenthamara K."/>
            <person name="Zhang J."/>
            <person name="Grujic M."/>
            <person name="Henrissat B."/>
            <person name="Kuo A."/>
            <person name="Salamov A."/>
            <person name="Lipzen A."/>
            <person name="Labutti K."/>
            <person name="Barry K."/>
            <person name="Miao Y."/>
            <person name="Rahimi M.J."/>
            <person name="Shen Q."/>
            <person name="Grigoriev I.V."/>
            <person name="Kubicek C.P."/>
            <person name="Druzhinina I.S."/>
        </authorList>
    </citation>
    <scope>NUCLEOTIDE SEQUENCE [LARGE SCALE GENOMIC DNA]</scope>
    <source>
        <strain evidence="2 3">ATCC 18648</strain>
    </source>
</reference>
<dbReference type="GO" id="GO:0003676">
    <property type="term" value="F:nucleic acid binding"/>
    <property type="evidence" value="ECO:0007669"/>
    <property type="project" value="InterPro"/>
</dbReference>
<keyword evidence="3" id="KW-1185">Reference proteome</keyword>